<evidence type="ECO:0000256" key="4">
    <source>
        <dbReference type="ARBA" id="ARBA00022837"/>
    </source>
</evidence>
<dbReference type="GO" id="GO:0051082">
    <property type="term" value="F:unfolded protein binding"/>
    <property type="evidence" value="ECO:0007669"/>
    <property type="project" value="InterPro"/>
</dbReference>
<gene>
    <name evidence="7" type="ORF">K2173_013708</name>
</gene>
<evidence type="ECO:0000256" key="5">
    <source>
        <dbReference type="ARBA" id="ARBA00037091"/>
    </source>
</evidence>
<keyword evidence="6" id="KW-0812">Transmembrane</keyword>
<dbReference type="PANTHER" id="PTHR11073:SF2">
    <property type="entry name" value="CALRETICULIN"/>
    <property type="match status" value="1"/>
</dbReference>
<dbReference type="GO" id="GO:0005789">
    <property type="term" value="C:endoplasmic reticulum membrane"/>
    <property type="evidence" value="ECO:0007669"/>
    <property type="project" value="TreeGrafter"/>
</dbReference>
<evidence type="ECO:0000313" key="7">
    <source>
        <dbReference type="EMBL" id="KAJ8749101.1"/>
    </source>
</evidence>
<keyword evidence="3" id="KW-0862">Zinc</keyword>
<name>A0AAV8SAP9_9ROSI</name>
<dbReference type="EMBL" id="JAIWQS010000012">
    <property type="protein sequence ID" value="KAJ8749101.1"/>
    <property type="molecule type" value="Genomic_DNA"/>
</dbReference>
<dbReference type="AlphaFoldDB" id="A0AAV8SAP9"/>
<organism evidence="7 8">
    <name type="scientific">Erythroxylum novogranatense</name>
    <dbReference type="NCBI Taxonomy" id="1862640"/>
    <lineage>
        <taxon>Eukaryota</taxon>
        <taxon>Viridiplantae</taxon>
        <taxon>Streptophyta</taxon>
        <taxon>Embryophyta</taxon>
        <taxon>Tracheophyta</taxon>
        <taxon>Spermatophyta</taxon>
        <taxon>Magnoliopsida</taxon>
        <taxon>eudicotyledons</taxon>
        <taxon>Gunneridae</taxon>
        <taxon>Pentapetalae</taxon>
        <taxon>rosids</taxon>
        <taxon>fabids</taxon>
        <taxon>Malpighiales</taxon>
        <taxon>Erythroxylaceae</taxon>
        <taxon>Erythroxylum</taxon>
    </lineage>
</organism>
<dbReference type="SUPFAM" id="SSF63887">
    <property type="entry name" value="P-domain of calnexin/calreticulin"/>
    <property type="match status" value="1"/>
</dbReference>
<dbReference type="GO" id="GO:0006457">
    <property type="term" value="P:protein folding"/>
    <property type="evidence" value="ECO:0007669"/>
    <property type="project" value="InterPro"/>
</dbReference>
<dbReference type="GO" id="GO:0030246">
    <property type="term" value="F:carbohydrate binding"/>
    <property type="evidence" value="ECO:0007669"/>
    <property type="project" value="UniProtKB-KW"/>
</dbReference>
<protein>
    <submittedName>
        <fullName evidence="7">Uncharacterized protein</fullName>
    </submittedName>
</protein>
<dbReference type="Proteomes" id="UP001159364">
    <property type="component" value="Linkage Group LG12"/>
</dbReference>
<keyword evidence="4" id="KW-0106">Calcium</keyword>
<dbReference type="GO" id="GO:0005509">
    <property type="term" value="F:calcium ion binding"/>
    <property type="evidence" value="ECO:0007669"/>
    <property type="project" value="InterPro"/>
</dbReference>
<proteinExistence type="predicted"/>
<dbReference type="GO" id="GO:0036503">
    <property type="term" value="P:ERAD pathway"/>
    <property type="evidence" value="ECO:0007669"/>
    <property type="project" value="TreeGrafter"/>
</dbReference>
<dbReference type="PANTHER" id="PTHR11073">
    <property type="entry name" value="CALRETICULIN AND CALNEXIN"/>
    <property type="match status" value="1"/>
</dbReference>
<evidence type="ECO:0000256" key="3">
    <source>
        <dbReference type="ARBA" id="ARBA00022833"/>
    </source>
</evidence>
<dbReference type="InterPro" id="IPR009033">
    <property type="entry name" value="Calreticulin/calnexin_P_dom_sf"/>
</dbReference>
<evidence type="ECO:0000256" key="6">
    <source>
        <dbReference type="SAM" id="Phobius"/>
    </source>
</evidence>
<reference evidence="7 8" key="1">
    <citation type="submission" date="2021-09" db="EMBL/GenBank/DDBJ databases">
        <title>Genomic insights and catalytic innovation underlie evolution of tropane alkaloids biosynthesis.</title>
        <authorList>
            <person name="Wang Y.-J."/>
            <person name="Tian T."/>
            <person name="Huang J.-P."/>
            <person name="Huang S.-X."/>
        </authorList>
    </citation>
    <scope>NUCLEOTIDE SEQUENCE [LARGE SCALE GENOMIC DNA]</scope>
    <source>
        <strain evidence="7">KIB-2018</strain>
        <tissue evidence="7">Leaf</tissue>
    </source>
</reference>
<keyword evidence="6" id="KW-1133">Transmembrane helix</keyword>
<keyword evidence="2" id="KW-0430">Lectin</keyword>
<dbReference type="InterPro" id="IPR001580">
    <property type="entry name" value="Calret/calnex"/>
</dbReference>
<evidence type="ECO:0000313" key="8">
    <source>
        <dbReference type="Proteomes" id="UP001159364"/>
    </source>
</evidence>
<comment type="caution">
    <text evidence="7">The sequence shown here is derived from an EMBL/GenBank/DDBJ whole genome shotgun (WGS) entry which is preliminary data.</text>
</comment>
<keyword evidence="8" id="KW-1185">Reference proteome</keyword>
<evidence type="ECO:0000256" key="1">
    <source>
        <dbReference type="ARBA" id="ARBA00022723"/>
    </source>
</evidence>
<keyword evidence="6" id="KW-0472">Membrane</keyword>
<feature type="transmembrane region" description="Helical" evidence="6">
    <location>
        <begin position="172"/>
        <end position="190"/>
    </location>
</feature>
<sequence>MKMSSSQGHCVINSRQANEMITCPFSSKVLWISDDGVPDLGGINEESTCFADEIHHLAVNALLKSNQVNDMEGGSLLGFEDIGSDAVTSGNAYADAMLQVEGKWKAPMIDNPDFKDDPDLYVFPNLKYVGIELWQVKSGTFLLKKLGERIRMLRRQHLRRQKRRKRRRNQRMNLLILMVRMMMMLMLKGMTTRKPNPKTAVNYMMSCRKDVNPLQRVLG</sequence>
<accession>A0AAV8SAP9</accession>
<keyword evidence="1" id="KW-0479">Metal-binding</keyword>
<evidence type="ECO:0000256" key="2">
    <source>
        <dbReference type="ARBA" id="ARBA00022734"/>
    </source>
</evidence>
<comment type="function">
    <text evidence="5">Molecular calcium-binding chaperone promoting folding, oligomeric assembly and quality control in the ER via the calreticulin/calnexin cycle. This lectin may interact transiently with almost all of the monoglucosylated glycoproteins that are synthesized in the ER.</text>
</comment>